<dbReference type="GO" id="GO:0046512">
    <property type="term" value="P:sphingosine biosynthetic process"/>
    <property type="evidence" value="ECO:0007669"/>
    <property type="project" value="TreeGrafter"/>
</dbReference>
<proteinExistence type="predicted"/>
<dbReference type="GO" id="GO:0016020">
    <property type="term" value="C:membrane"/>
    <property type="evidence" value="ECO:0007669"/>
    <property type="project" value="TreeGrafter"/>
</dbReference>
<evidence type="ECO:0000259" key="1">
    <source>
        <dbReference type="Pfam" id="PF00781"/>
    </source>
</evidence>
<protein>
    <submittedName>
        <fullName evidence="2">Putative cortical actin cytoskeleton protein vip1</fullName>
    </submittedName>
</protein>
<reference evidence="2 3" key="1">
    <citation type="journal article" date="2018" name="BMC Genomics">
        <title>Comparative genome analyses reveal sequence features reflecting distinct modes of host-adaptation between dicot and monocot powdery mildew.</title>
        <authorList>
            <person name="Wu Y."/>
            <person name="Ma X."/>
            <person name="Pan Z."/>
            <person name="Kale S.D."/>
            <person name="Song Y."/>
            <person name="King H."/>
            <person name="Zhang Q."/>
            <person name="Presley C."/>
            <person name="Deng X."/>
            <person name="Wei C.I."/>
            <person name="Xiao S."/>
        </authorList>
    </citation>
    <scope>NUCLEOTIDE SEQUENCE [LARGE SCALE GENOMIC DNA]</scope>
    <source>
        <strain evidence="2">UMSG3</strain>
    </source>
</reference>
<dbReference type="InterPro" id="IPR050187">
    <property type="entry name" value="Lipid_Phosphate_FormReg"/>
</dbReference>
<dbReference type="InterPro" id="IPR017438">
    <property type="entry name" value="ATP-NAD_kinase_N"/>
</dbReference>
<comment type="caution">
    <text evidence="2">The sequence shown here is derived from an EMBL/GenBank/DDBJ whole genome shotgun (WGS) entry which is preliminary data.</text>
</comment>
<feature type="domain" description="DAGKc" evidence="1">
    <location>
        <begin position="65"/>
        <end position="155"/>
    </location>
</feature>
<dbReference type="EMBL" id="MCBQ01018658">
    <property type="protein sequence ID" value="RKF57706.1"/>
    <property type="molecule type" value="Genomic_DNA"/>
</dbReference>
<dbReference type="AlphaFoldDB" id="A0A420HJU1"/>
<dbReference type="Gene3D" id="2.60.200.40">
    <property type="match status" value="1"/>
</dbReference>
<keyword evidence="3" id="KW-1185">Reference proteome</keyword>
<organism evidence="2 3">
    <name type="scientific">Golovinomyces cichoracearum</name>
    <dbReference type="NCBI Taxonomy" id="62708"/>
    <lineage>
        <taxon>Eukaryota</taxon>
        <taxon>Fungi</taxon>
        <taxon>Dikarya</taxon>
        <taxon>Ascomycota</taxon>
        <taxon>Pezizomycotina</taxon>
        <taxon>Leotiomycetes</taxon>
        <taxon>Erysiphales</taxon>
        <taxon>Erysiphaceae</taxon>
        <taxon>Golovinomyces</taxon>
    </lineage>
</organism>
<dbReference type="InterPro" id="IPR001206">
    <property type="entry name" value="Diacylglycerol_kinase_cat_dom"/>
</dbReference>
<dbReference type="GO" id="GO:0005737">
    <property type="term" value="C:cytoplasm"/>
    <property type="evidence" value="ECO:0007669"/>
    <property type="project" value="TreeGrafter"/>
</dbReference>
<dbReference type="PANTHER" id="PTHR12358">
    <property type="entry name" value="SPHINGOSINE KINASE"/>
    <property type="match status" value="1"/>
</dbReference>
<dbReference type="Proteomes" id="UP000283383">
    <property type="component" value="Unassembled WGS sequence"/>
</dbReference>
<gene>
    <name evidence="2" type="ORF">GcM3_186026</name>
</gene>
<evidence type="ECO:0000313" key="3">
    <source>
        <dbReference type="Proteomes" id="UP000283383"/>
    </source>
</evidence>
<sequence>MSQSQSGDVQEEILGVLKRGAEYTIISQKSGDKWNLRFLKVSKLSLFLRHHLFDLPLHLQGEVNVIISIVSGICEASKYYTQVISPLLNTLEVTHKPLYTTSCTSIKEFAQFLTGTVILLSGDGGVNDLVNYAKSDSGLIIVLIPMGSGNAIYNSYIKNGLYTMLRGSPIPLPNFEVSFSQAILDGKQLESMLGAVIVSYGFHPTLVDESEKYREYGAKRFEMMAEELLKKPRKYTGTVNGEEMKGYAAATMVKKLDSDFVVSAENELRLIHTDTSDLMKGYHGGLGAWRVDRVEFQARGKICVDGLIVEVMGQAVVEEVPSRMKLVI</sequence>
<dbReference type="Gene3D" id="3.40.50.10330">
    <property type="entry name" value="Probable inorganic polyphosphate/atp-NAD kinase, domain 1"/>
    <property type="match status" value="1"/>
</dbReference>
<dbReference type="GO" id="GO:0001727">
    <property type="term" value="F:lipid kinase activity"/>
    <property type="evidence" value="ECO:0007669"/>
    <property type="project" value="TreeGrafter"/>
</dbReference>
<evidence type="ECO:0000313" key="2">
    <source>
        <dbReference type="EMBL" id="RKF57706.1"/>
    </source>
</evidence>
<dbReference type="Pfam" id="PF00781">
    <property type="entry name" value="DAGK_cat"/>
    <property type="match status" value="1"/>
</dbReference>
<accession>A0A420HJU1</accession>
<dbReference type="InterPro" id="IPR016064">
    <property type="entry name" value="NAD/diacylglycerol_kinase_sf"/>
</dbReference>
<dbReference type="SUPFAM" id="SSF111331">
    <property type="entry name" value="NAD kinase/diacylglycerol kinase-like"/>
    <property type="match status" value="1"/>
</dbReference>
<dbReference type="PANTHER" id="PTHR12358:SF108">
    <property type="entry name" value="DAGKC DOMAIN-CONTAINING PROTEIN"/>
    <property type="match status" value="1"/>
</dbReference>
<name>A0A420HJU1_9PEZI</name>